<keyword evidence="2" id="KW-0812">Transmembrane</keyword>
<name>A0A7S3DLC7_9EUKA</name>
<organism evidence="4">
    <name type="scientific">Palpitomonas bilix</name>
    <dbReference type="NCBI Taxonomy" id="652834"/>
    <lineage>
        <taxon>Eukaryota</taxon>
        <taxon>Eukaryota incertae sedis</taxon>
    </lineage>
</organism>
<evidence type="ECO:0000256" key="1">
    <source>
        <dbReference type="SAM" id="MobiDB-lite"/>
    </source>
</evidence>
<keyword evidence="2" id="KW-1133">Transmembrane helix</keyword>
<evidence type="ECO:0000256" key="2">
    <source>
        <dbReference type="SAM" id="Phobius"/>
    </source>
</evidence>
<gene>
    <name evidence="4" type="ORF">PBIL07802_LOCUS23901</name>
</gene>
<feature type="compositionally biased region" description="Polar residues" evidence="1">
    <location>
        <begin position="575"/>
        <end position="596"/>
    </location>
</feature>
<feature type="signal peptide" evidence="3">
    <location>
        <begin position="1"/>
        <end position="27"/>
    </location>
</feature>
<feature type="region of interest" description="Disordered" evidence="1">
    <location>
        <begin position="564"/>
        <end position="635"/>
    </location>
</feature>
<dbReference type="EMBL" id="HBIB01036744">
    <property type="protein sequence ID" value="CAE0261608.1"/>
    <property type="molecule type" value="Transcribed_RNA"/>
</dbReference>
<keyword evidence="2" id="KW-0472">Membrane</keyword>
<feature type="transmembrane region" description="Helical" evidence="2">
    <location>
        <begin position="531"/>
        <end position="554"/>
    </location>
</feature>
<protein>
    <submittedName>
        <fullName evidence="4">Uncharacterized protein</fullName>
    </submittedName>
</protein>
<dbReference type="PROSITE" id="PS51257">
    <property type="entry name" value="PROKAR_LIPOPROTEIN"/>
    <property type="match status" value="1"/>
</dbReference>
<evidence type="ECO:0000313" key="4">
    <source>
        <dbReference type="EMBL" id="CAE0261608.1"/>
    </source>
</evidence>
<keyword evidence="3" id="KW-0732">Signal</keyword>
<evidence type="ECO:0000256" key="3">
    <source>
        <dbReference type="SAM" id="SignalP"/>
    </source>
</evidence>
<reference evidence="4" key="1">
    <citation type="submission" date="2021-01" db="EMBL/GenBank/DDBJ databases">
        <authorList>
            <person name="Corre E."/>
            <person name="Pelletier E."/>
            <person name="Niang G."/>
            <person name="Scheremetjew M."/>
            <person name="Finn R."/>
            <person name="Kale V."/>
            <person name="Holt S."/>
            <person name="Cochrane G."/>
            <person name="Meng A."/>
            <person name="Brown T."/>
            <person name="Cohen L."/>
        </authorList>
    </citation>
    <scope>NUCLEOTIDE SEQUENCE</scope>
    <source>
        <strain evidence="4">NIES-2562</strain>
    </source>
</reference>
<sequence length="635" mass="65988">MLSRRPLPFLFVSAIALACCSVDVVAGQSDSNYLLLFSSPSSGEVLYAGDTVTVQWSVTESVTGEIILYYIDEWGGNGGEIATVQAGQSGQAWTIPTSLPVSNMYKVVASAFLVNFFEEDVVNIGESAAFTILARSPPPVALSFAPSLSSSALPPLTSITVTSKASTNPVLSSVSSFPASPAQGEVAYVLAELNAGGGLASTRLLSTTAGSSAVGTFSLPTGLAVSNISSFFIGIVPVSLLAASSTLNSLTSDAIAGELIKLQPYTPNVAVSFASGLSGKGLPFGSAASFSIELEIGQKSEKGAIVAIRSFSISSANTLVEKVTDVASVNLTAGVPFSSHVTLNANSAQQTGAIVQLEVRSATGTTLAISSSAQVVASTSPLINGSRLGFVGYCAAQLGMCEIDSKKDGHLPVYTLCRKQEAMTITATCIDGSAYPSLPTTTACTKLENECIDFCMGGDAVVAVAAKRASVKGRESVERMTAQVGTGMLEAPGTKWVSGNASYLFECDFSALVTPVGMEGECLCPGGPLSAAAAVVLALLATAVIVALAVCLIWPKVRARREREAERKEQRRVQNQSLLSPSTRADQEESTYSGTATLEYGTAESTVRPHKQRRPQRRRGDEEGGQEMESLNNNL</sequence>
<proteinExistence type="predicted"/>
<dbReference type="AlphaFoldDB" id="A0A7S3DLC7"/>
<feature type="compositionally biased region" description="Basic residues" evidence="1">
    <location>
        <begin position="608"/>
        <end position="617"/>
    </location>
</feature>
<feature type="chain" id="PRO_5030741953" evidence="3">
    <location>
        <begin position="28"/>
        <end position="635"/>
    </location>
</feature>
<accession>A0A7S3DLC7</accession>